<sequence length="410" mass="44827">MTAAIMAAVAAVSTAFTTLHVSKPAIITLTRANHRHLRTLICSSLSSTPTTEFNITFAPPKPKPEPEPIRTATTDSNYDAESELGEQLYIPWIVRDEKGNLTLQSSPPASLLHAMANANTSKKKKKEKVAKAKPVASSTEPKLSKAARRYYNENFRDPPQRLSKVLAAAGVASRRSSEELIFGGKVTVNGSVCNTPQTRVDPAKDVIYVNGSRLPKKLPPKVYLALNKPKGYICSAGEKETKSALSLFDDYLKSWGKKNPGLPKPRLFTVGRLDVATTGLIIVTNDGEFAHNLSHPSSNLSKEYIATVDSSVSKQQLMAIGEGTVIEGVHCTPDLVELLPRQPDISRPRIRIVVHEGRNHEVRELVKHAGLQIHALKRVRIGGFRLPSDLGIGKYLELKTANLRALGWKS</sequence>
<accession>A0ACB9ZLW9</accession>
<organism evidence="1 2">
    <name type="scientific">Catharanthus roseus</name>
    <name type="common">Madagascar periwinkle</name>
    <name type="synonym">Vinca rosea</name>
    <dbReference type="NCBI Taxonomy" id="4058"/>
    <lineage>
        <taxon>Eukaryota</taxon>
        <taxon>Viridiplantae</taxon>
        <taxon>Streptophyta</taxon>
        <taxon>Embryophyta</taxon>
        <taxon>Tracheophyta</taxon>
        <taxon>Spermatophyta</taxon>
        <taxon>Magnoliopsida</taxon>
        <taxon>eudicotyledons</taxon>
        <taxon>Gunneridae</taxon>
        <taxon>Pentapetalae</taxon>
        <taxon>asterids</taxon>
        <taxon>lamiids</taxon>
        <taxon>Gentianales</taxon>
        <taxon>Apocynaceae</taxon>
        <taxon>Rauvolfioideae</taxon>
        <taxon>Vinceae</taxon>
        <taxon>Catharanthinae</taxon>
        <taxon>Catharanthus</taxon>
    </lineage>
</organism>
<name>A0ACB9ZLW9_CATRO</name>
<dbReference type="Proteomes" id="UP001060085">
    <property type="component" value="Linkage Group LG08"/>
</dbReference>
<gene>
    <name evidence="1" type="ORF">M9H77_34595</name>
</gene>
<reference evidence="2" key="1">
    <citation type="journal article" date="2023" name="Nat. Plants">
        <title>Single-cell RNA sequencing provides a high-resolution roadmap for understanding the multicellular compartmentation of specialized metabolism.</title>
        <authorList>
            <person name="Sun S."/>
            <person name="Shen X."/>
            <person name="Li Y."/>
            <person name="Li Y."/>
            <person name="Wang S."/>
            <person name="Li R."/>
            <person name="Zhang H."/>
            <person name="Shen G."/>
            <person name="Guo B."/>
            <person name="Wei J."/>
            <person name="Xu J."/>
            <person name="St-Pierre B."/>
            <person name="Chen S."/>
            <person name="Sun C."/>
        </authorList>
    </citation>
    <scope>NUCLEOTIDE SEQUENCE [LARGE SCALE GENOMIC DNA]</scope>
</reference>
<keyword evidence="2" id="KW-1185">Reference proteome</keyword>
<protein>
    <submittedName>
        <fullName evidence="1">Uncharacterized protein</fullName>
    </submittedName>
</protein>
<evidence type="ECO:0000313" key="1">
    <source>
        <dbReference type="EMBL" id="KAI5648590.1"/>
    </source>
</evidence>
<evidence type="ECO:0000313" key="2">
    <source>
        <dbReference type="Proteomes" id="UP001060085"/>
    </source>
</evidence>
<comment type="caution">
    <text evidence="1">The sequence shown here is derived from an EMBL/GenBank/DDBJ whole genome shotgun (WGS) entry which is preliminary data.</text>
</comment>
<proteinExistence type="predicted"/>
<dbReference type="EMBL" id="CM044708">
    <property type="protein sequence ID" value="KAI5648590.1"/>
    <property type="molecule type" value="Genomic_DNA"/>
</dbReference>